<dbReference type="EMBL" id="JANRHH010000013">
    <property type="protein sequence ID" value="MDN4592693.1"/>
    <property type="molecule type" value="Genomic_DNA"/>
</dbReference>
<name>A0ABT8IIW7_9BACL</name>
<evidence type="ECO:0000313" key="1">
    <source>
        <dbReference type="EMBL" id="MDN4592693.1"/>
    </source>
</evidence>
<organism evidence="1 2">
    <name type="scientific">Polycladomyces subterraneus</name>
    <dbReference type="NCBI Taxonomy" id="1016997"/>
    <lineage>
        <taxon>Bacteria</taxon>
        <taxon>Bacillati</taxon>
        <taxon>Bacillota</taxon>
        <taxon>Bacilli</taxon>
        <taxon>Bacillales</taxon>
        <taxon>Thermoactinomycetaceae</taxon>
        <taxon>Polycladomyces</taxon>
    </lineage>
</organism>
<dbReference type="PIRSF" id="PIRSF021389">
    <property type="entry name" value="UCP021389"/>
    <property type="match status" value="1"/>
</dbReference>
<evidence type="ECO:0000313" key="2">
    <source>
        <dbReference type="Proteomes" id="UP001174196"/>
    </source>
</evidence>
<dbReference type="Proteomes" id="UP001174196">
    <property type="component" value="Unassembled WGS sequence"/>
</dbReference>
<accession>A0ABT8IIW7</accession>
<dbReference type="Pfam" id="PF10049">
    <property type="entry name" value="DUF2283"/>
    <property type="match status" value="1"/>
</dbReference>
<keyword evidence="2" id="KW-1185">Reference proteome</keyword>
<reference evidence="1" key="1">
    <citation type="submission" date="2022-08" db="EMBL/GenBank/DDBJ databases">
        <title>Polycladomyces zharkentsis sp. nov., a novel thermophilic CMC and starch-degrading bacterium isolated from a geothermal spring in Kazakhstan.</title>
        <authorList>
            <person name="Mashzhan A."/>
            <person name="Kistaubaeva A."/>
            <person name="Javier-Lopez R."/>
            <person name="Birkeland N.-K."/>
        </authorList>
    </citation>
    <scope>NUCLEOTIDE SEQUENCE</scope>
    <source>
        <strain evidence="1">KSR 13</strain>
    </source>
</reference>
<comment type="caution">
    <text evidence="1">The sequence shown here is derived from an EMBL/GenBank/DDBJ whole genome shotgun (WGS) entry which is preliminary data.</text>
</comment>
<dbReference type="InterPro" id="IPR016789">
    <property type="entry name" value="UCP021389"/>
</dbReference>
<dbReference type="RefSeq" id="WP_301237416.1">
    <property type="nucleotide sequence ID" value="NZ_JANRHH010000013.1"/>
</dbReference>
<gene>
    <name evidence="1" type="ORF">NWF35_01960</name>
</gene>
<protein>
    <submittedName>
        <fullName evidence="1">DUF2283 domain-containing protein</fullName>
    </submittedName>
</protein>
<dbReference type="InterPro" id="IPR019270">
    <property type="entry name" value="DUF2283"/>
</dbReference>
<sequence length="120" mass="13988">MGYLYFTPPYPGCVAETIELEVNSDLILDFDHNGRLVGIEFDGKTADLLYEWAGRKHVFEKCFHHDKGHFYRFMIAPLPHTVEYVIDQHIVFHFQDDGYKGFVGIDLYNIDDYSESYLVG</sequence>
<proteinExistence type="predicted"/>